<gene>
    <name evidence="4" type="ORF">RSOLAG22IIIB_08412</name>
</gene>
<organism evidence="4 5">
    <name type="scientific">Rhizoctonia solani</name>
    <dbReference type="NCBI Taxonomy" id="456999"/>
    <lineage>
        <taxon>Eukaryota</taxon>
        <taxon>Fungi</taxon>
        <taxon>Dikarya</taxon>
        <taxon>Basidiomycota</taxon>
        <taxon>Agaricomycotina</taxon>
        <taxon>Agaricomycetes</taxon>
        <taxon>Cantharellales</taxon>
        <taxon>Ceratobasidiaceae</taxon>
        <taxon>Rhizoctonia</taxon>
    </lineage>
</organism>
<dbReference type="EMBL" id="CYGV01000735">
    <property type="protein sequence ID" value="CUA69286.1"/>
    <property type="molecule type" value="Genomic_DNA"/>
</dbReference>
<evidence type="ECO:0000256" key="1">
    <source>
        <dbReference type="ARBA" id="ARBA00023002"/>
    </source>
</evidence>
<dbReference type="AlphaFoldDB" id="A0A0K6FSR1"/>
<dbReference type="PANTHER" id="PTHR43157">
    <property type="entry name" value="PHOSPHATIDYLINOSITOL-GLYCAN BIOSYNTHESIS CLASS F PROTEIN-RELATED"/>
    <property type="match status" value="1"/>
</dbReference>
<dbReference type="GO" id="GO:0016491">
    <property type="term" value="F:oxidoreductase activity"/>
    <property type="evidence" value="ECO:0007669"/>
    <property type="project" value="UniProtKB-KW"/>
</dbReference>
<evidence type="ECO:0000256" key="2">
    <source>
        <dbReference type="RuleBase" id="RU000363"/>
    </source>
</evidence>
<evidence type="ECO:0000313" key="5">
    <source>
        <dbReference type="Proteomes" id="UP000044841"/>
    </source>
</evidence>
<name>A0A0K6FSR1_9AGAM</name>
<accession>A0A0K6FSR1</accession>
<comment type="similarity">
    <text evidence="2">Belongs to the short-chain dehydrogenases/reductases (SDR) family.</text>
</comment>
<dbReference type="SUPFAM" id="SSF51735">
    <property type="entry name" value="NAD(P)-binding Rossmann-fold domains"/>
    <property type="match status" value="1"/>
</dbReference>
<sequence>MPYSQNAHTTLVASLLSTLSFARTQVDNLLIPLYCRMKMPVADLSGKLVIVTGANSGIGLEAARALAGMGAHVILACRNAARGEEAKSSIIKSTGNLNIEVELLDCGKFASVHAFLNRWKERELRKVDILINNAGGLTSTVSLTEDGFEQNYQANHLSHVLLTHGLLNLGCIASDGRIVSISSVGFYASDPLNKHNADNSDILEKFNSQVGAKLSVGEMMQLYSRSKASQAVWSMGLQRRLSQVDGWKGITVHSCHPGTVKSSIWSRSEGIGSASGVASDLFKLMANTFGISIEEGAVTPVWLAVAPEPASSELKGRYWDRKQWKWVKPWSLKTKLQDELWDVWCKETDAPLRQ</sequence>
<dbReference type="Pfam" id="PF00106">
    <property type="entry name" value="adh_short"/>
    <property type="match status" value="1"/>
</dbReference>
<evidence type="ECO:0000256" key="3">
    <source>
        <dbReference type="SAM" id="SignalP"/>
    </source>
</evidence>
<dbReference type="PANTHER" id="PTHR43157:SF31">
    <property type="entry name" value="PHOSPHATIDYLINOSITOL-GLYCAN BIOSYNTHESIS CLASS F PROTEIN"/>
    <property type="match status" value="1"/>
</dbReference>
<dbReference type="InterPro" id="IPR002347">
    <property type="entry name" value="SDR_fam"/>
</dbReference>
<dbReference type="PRINTS" id="PR00080">
    <property type="entry name" value="SDRFAMILY"/>
</dbReference>
<proteinExistence type="inferred from homology"/>
<protein>
    <submittedName>
        <fullName evidence="4">Retinol dehydrogenase 14</fullName>
    </submittedName>
</protein>
<evidence type="ECO:0000313" key="4">
    <source>
        <dbReference type="EMBL" id="CUA69286.1"/>
    </source>
</evidence>
<dbReference type="Gene3D" id="3.40.50.720">
    <property type="entry name" value="NAD(P)-binding Rossmann-like Domain"/>
    <property type="match status" value="1"/>
</dbReference>
<feature type="chain" id="PRO_5005502512" evidence="3">
    <location>
        <begin position="23"/>
        <end position="354"/>
    </location>
</feature>
<dbReference type="PRINTS" id="PR00081">
    <property type="entry name" value="GDHRDH"/>
</dbReference>
<keyword evidence="5" id="KW-1185">Reference proteome</keyword>
<keyword evidence="1" id="KW-0560">Oxidoreductase</keyword>
<dbReference type="Proteomes" id="UP000044841">
    <property type="component" value="Unassembled WGS sequence"/>
</dbReference>
<dbReference type="InterPro" id="IPR036291">
    <property type="entry name" value="NAD(P)-bd_dom_sf"/>
</dbReference>
<reference evidence="4 5" key="1">
    <citation type="submission" date="2015-07" db="EMBL/GenBank/DDBJ databases">
        <authorList>
            <person name="Noorani M."/>
        </authorList>
    </citation>
    <scope>NUCLEOTIDE SEQUENCE [LARGE SCALE GENOMIC DNA]</scope>
    <source>
        <strain evidence="4">BBA 69670</strain>
    </source>
</reference>
<keyword evidence="3" id="KW-0732">Signal</keyword>
<feature type="signal peptide" evidence="3">
    <location>
        <begin position="1"/>
        <end position="22"/>
    </location>
</feature>